<organism evidence="2">
    <name type="scientific">marine sediment metagenome</name>
    <dbReference type="NCBI Taxonomy" id="412755"/>
    <lineage>
        <taxon>unclassified sequences</taxon>
        <taxon>metagenomes</taxon>
        <taxon>ecological metagenomes</taxon>
    </lineage>
</organism>
<dbReference type="EMBL" id="LAZR01055007">
    <property type="protein sequence ID" value="KKK77326.1"/>
    <property type="molecule type" value="Genomic_DNA"/>
</dbReference>
<proteinExistence type="predicted"/>
<reference evidence="2" key="1">
    <citation type="journal article" date="2015" name="Nature">
        <title>Complex archaea that bridge the gap between prokaryotes and eukaryotes.</title>
        <authorList>
            <person name="Spang A."/>
            <person name="Saw J.H."/>
            <person name="Jorgensen S.L."/>
            <person name="Zaremba-Niedzwiedzka K."/>
            <person name="Martijn J."/>
            <person name="Lind A.E."/>
            <person name="van Eijk R."/>
            <person name="Schleper C."/>
            <person name="Guy L."/>
            <person name="Ettema T.J."/>
        </authorList>
    </citation>
    <scope>NUCLEOTIDE SEQUENCE</scope>
</reference>
<sequence length="34" mass="3842">MKKDNLKTIVIITLIVIIFGIVGVYAYNYVQVQA</sequence>
<name>A0A0F9AYA1_9ZZZZ</name>
<gene>
    <name evidence="2" type="ORF">LCGC14_2854750</name>
</gene>
<feature type="transmembrane region" description="Helical" evidence="1">
    <location>
        <begin position="9"/>
        <end position="30"/>
    </location>
</feature>
<keyword evidence="1" id="KW-0472">Membrane</keyword>
<accession>A0A0F9AYA1</accession>
<evidence type="ECO:0000256" key="1">
    <source>
        <dbReference type="SAM" id="Phobius"/>
    </source>
</evidence>
<evidence type="ECO:0000313" key="2">
    <source>
        <dbReference type="EMBL" id="KKK77326.1"/>
    </source>
</evidence>
<keyword evidence="1" id="KW-0812">Transmembrane</keyword>
<protein>
    <submittedName>
        <fullName evidence="2">Uncharacterized protein</fullName>
    </submittedName>
</protein>
<dbReference type="AlphaFoldDB" id="A0A0F9AYA1"/>
<comment type="caution">
    <text evidence="2">The sequence shown here is derived from an EMBL/GenBank/DDBJ whole genome shotgun (WGS) entry which is preliminary data.</text>
</comment>
<feature type="non-terminal residue" evidence="2">
    <location>
        <position position="34"/>
    </location>
</feature>
<keyword evidence="1" id="KW-1133">Transmembrane helix</keyword>